<proteinExistence type="predicted"/>
<sequence length="320" mass="37706">MSSDMDRIPYLPPELERVIFELAVLEHGPKCSTKYLFVARRVNIWLKPLIFRVFNQMTRPIFPDFEKYPNSLKVEEVGKFAQRLILHRGSMQELQKTLSHCPNLQDFAIWLQPGIKSLLPTLEKLSLKRLSADFADLTHDDYLSSTFSNITHLDVIRFHGRTWKEWEVLSKLPRLSHLLIGSLVDLDVFSNFLRGGPQLRVLIFMPEPDDMAIWMQEHEKNMHGMFDDDVRLVFLNSPRFPGLVEDWVKGGESGLDNWTFCELISIARKRKFFLDNSRQWFQRIFDWDNNLTDEGKKWYSELNWRDPWSSEVVLSTISMP</sequence>
<reference evidence="2" key="2">
    <citation type="submission" date="2015-01" db="EMBL/GenBank/DDBJ databases">
        <title>Evolutionary Origins and Diversification of the Mycorrhizal Mutualists.</title>
        <authorList>
            <consortium name="DOE Joint Genome Institute"/>
            <consortium name="Mycorrhizal Genomics Consortium"/>
            <person name="Kohler A."/>
            <person name="Kuo A."/>
            <person name="Nagy L.G."/>
            <person name="Floudas D."/>
            <person name="Copeland A."/>
            <person name="Barry K.W."/>
            <person name="Cichocki N."/>
            <person name="Veneault-Fourrey C."/>
            <person name="LaButti K."/>
            <person name="Lindquist E.A."/>
            <person name="Lipzen A."/>
            <person name="Lundell T."/>
            <person name="Morin E."/>
            <person name="Murat C."/>
            <person name="Riley R."/>
            <person name="Ohm R."/>
            <person name="Sun H."/>
            <person name="Tunlid A."/>
            <person name="Henrissat B."/>
            <person name="Grigoriev I.V."/>
            <person name="Hibbett D.S."/>
            <person name="Martin F."/>
        </authorList>
    </citation>
    <scope>NUCLEOTIDE SEQUENCE [LARGE SCALE GENOMIC DNA]</scope>
    <source>
        <strain evidence="2">h7</strain>
    </source>
</reference>
<dbReference type="HOGENOM" id="CLU_051720_0_0_1"/>
<dbReference type="Proteomes" id="UP000053424">
    <property type="component" value="Unassembled WGS sequence"/>
</dbReference>
<protein>
    <submittedName>
        <fullName evidence="1">Uncharacterized protein</fullName>
    </submittedName>
</protein>
<name>A0A0C3CA00_HEBCY</name>
<dbReference type="OrthoDB" id="3021279at2759"/>
<gene>
    <name evidence="1" type="ORF">M413DRAFT_442272</name>
</gene>
<evidence type="ECO:0000313" key="2">
    <source>
        <dbReference type="Proteomes" id="UP000053424"/>
    </source>
</evidence>
<keyword evidence="2" id="KW-1185">Reference proteome</keyword>
<dbReference type="AlphaFoldDB" id="A0A0C3CA00"/>
<organism evidence="1 2">
    <name type="scientific">Hebeloma cylindrosporum</name>
    <dbReference type="NCBI Taxonomy" id="76867"/>
    <lineage>
        <taxon>Eukaryota</taxon>
        <taxon>Fungi</taxon>
        <taxon>Dikarya</taxon>
        <taxon>Basidiomycota</taxon>
        <taxon>Agaricomycotina</taxon>
        <taxon>Agaricomycetes</taxon>
        <taxon>Agaricomycetidae</taxon>
        <taxon>Agaricales</taxon>
        <taxon>Agaricineae</taxon>
        <taxon>Hymenogastraceae</taxon>
        <taxon>Hebeloma</taxon>
    </lineage>
</organism>
<dbReference type="Gene3D" id="3.80.10.10">
    <property type="entry name" value="Ribonuclease Inhibitor"/>
    <property type="match status" value="1"/>
</dbReference>
<accession>A0A0C3CA00</accession>
<dbReference type="EMBL" id="KN831772">
    <property type="protein sequence ID" value="KIM45615.1"/>
    <property type="molecule type" value="Genomic_DNA"/>
</dbReference>
<reference evidence="1 2" key="1">
    <citation type="submission" date="2014-04" db="EMBL/GenBank/DDBJ databases">
        <authorList>
            <consortium name="DOE Joint Genome Institute"/>
            <person name="Kuo A."/>
            <person name="Gay G."/>
            <person name="Dore J."/>
            <person name="Kohler A."/>
            <person name="Nagy L.G."/>
            <person name="Floudas D."/>
            <person name="Copeland A."/>
            <person name="Barry K.W."/>
            <person name="Cichocki N."/>
            <person name="Veneault-Fourrey C."/>
            <person name="LaButti K."/>
            <person name="Lindquist E.A."/>
            <person name="Lipzen A."/>
            <person name="Lundell T."/>
            <person name="Morin E."/>
            <person name="Murat C."/>
            <person name="Sun H."/>
            <person name="Tunlid A."/>
            <person name="Henrissat B."/>
            <person name="Grigoriev I.V."/>
            <person name="Hibbett D.S."/>
            <person name="Martin F."/>
            <person name="Nordberg H.P."/>
            <person name="Cantor M.N."/>
            <person name="Hua S.X."/>
        </authorList>
    </citation>
    <scope>NUCLEOTIDE SEQUENCE [LARGE SCALE GENOMIC DNA]</scope>
    <source>
        <strain evidence="2">h7</strain>
    </source>
</reference>
<evidence type="ECO:0000313" key="1">
    <source>
        <dbReference type="EMBL" id="KIM45615.1"/>
    </source>
</evidence>
<dbReference type="InterPro" id="IPR032675">
    <property type="entry name" value="LRR_dom_sf"/>
</dbReference>
<dbReference type="SUPFAM" id="SSF52047">
    <property type="entry name" value="RNI-like"/>
    <property type="match status" value="1"/>
</dbReference>